<comment type="catalytic activity">
    <reaction evidence="6 7">
        <text>D-mannitol 1-phosphate + NAD(+) = beta-D-fructose 6-phosphate + NADH + H(+)</text>
        <dbReference type="Rhea" id="RHEA:19661"/>
        <dbReference type="ChEBI" id="CHEBI:15378"/>
        <dbReference type="ChEBI" id="CHEBI:57540"/>
        <dbReference type="ChEBI" id="CHEBI:57634"/>
        <dbReference type="ChEBI" id="CHEBI:57945"/>
        <dbReference type="ChEBI" id="CHEBI:61381"/>
        <dbReference type="EC" id="1.1.1.17"/>
    </reaction>
</comment>
<keyword evidence="4 7" id="KW-0560">Oxidoreductase</keyword>
<reference evidence="10" key="1">
    <citation type="submission" date="2022-12" db="EMBL/GenBank/DDBJ databases">
        <title>Reference genome sequencing for broad-spectrum identification of bacterial and archaeal isolates by mass spectrometry.</title>
        <authorList>
            <person name="Sekiguchi Y."/>
            <person name="Tourlousse D.M."/>
        </authorList>
    </citation>
    <scope>NUCLEOTIDE SEQUENCE</scope>
    <source>
        <strain evidence="10">14</strain>
    </source>
</reference>
<dbReference type="HAMAP" id="MF_00196">
    <property type="entry name" value="Mannitol_dehydrog"/>
    <property type="match status" value="1"/>
</dbReference>
<evidence type="ECO:0000256" key="4">
    <source>
        <dbReference type="ARBA" id="ARBA00023002"/>
    </source>
</evidence>
<dbReference type="GO" id="GO:0008926">
    <property type="term" value="F:mannitol-1-phosphate 5-dehydrogenase activity"/>
    <property type="evidence" value="ECO:0007669"/>
    <property type="project" value="UniProtKB-UniRule"/>
</dbReference>
<evidence type="ECO:0000256" key="7">
    <source>
        <dbReference type="HAMAP-Rule" id="MF_00196"/>
    </source>
</evidence>
<dbReference type="InterPro" id="IPR000669">
    <property type="entry name" value="Mannitol_DH"/>
</dbReference>
<dbReference type="Proteomes" id="UP001144396">
    <property type="component" value="Unassembled WGS sequence"/>
</dbReference>
<dbReference type="NCBIfam" id="NF002647">
    <property type="entry name" value="PRK02318.1-3"/>
    <property type="match status" value="1"/>
</dbReference>
<evidence type="ECO:0000256" key="6">
    <source>
        <dbReference type="ARBA" id="ARBA00048615"/>
    </source>
</evidence>
<feature type="domain" description="Mannitol dehydrogenase N-terminal" evidence="8">
    <location>
        <begin position="1"/>
        <end position="194"/>
    </location>
</feature>
<dbReference type="InterPro" id="IPR013131">
    <property type="entry name" value="Mannitol_DH_N"/>
</dbReference>
<evidence type="ECO:0000256" key="3">
    <source>
        <dbReference type="ARBA" id="ARBA00016219"/>
    </source>
</evidence>
<dbReference type="SUPFAM" id="SSF51735">
    <property type="entry name" value="NAD(P)-binding Rossmann-fold domains"/>
    <property type="match status" value="1"/>
</dbReference>
<comment type="caution">
    <text evidence="10">The sequence shown here is derived from an EMBL/GenBank/DDBJ whole genome shotgun (WGS) entry which is preliminary data.</text>
</comment>
<comment type="similarity">
    <text evidence="1 7">Belongs to the mannitol dehydrogenase family.</text>
</comment>
<dbReference type="InterPro" id="IPR023028">
    <property type="entry name" value="Mannitol_1_phos_5_DH"/>
</dbReference>
<protein>
    <recommendedName>
        <fullName evidence="3 7">Mannitol-1-phosphate 5-dehydrogenase</fullName>
        <ecNumber evidence="2 7">1.1.1.17</ecNumber>
    </recommendedName>
</protein>
<dbReference type="GO" id="GO:0019592">
    <property type="term" value="P:mannitol catabolic process"/>
    <property type="evidence" value="ECO:0007669"/>
    <property type="project" value="TreeGrafter"/>
</dbReference>
<evidence type="ECO:0000259" key="9">
    <source>
        <dbReference type="Pfam" id="PF08125"/>
    </source>
</evidence>
<feature type="binding site" evidence="7">
    <location>
        <begin position="3"/>
        <end position="14"/>
    </location>
    <ligand>
        <name>NAD(+)</name>
        <dbReference type="ChEBI" id="CHEBI:57540"/>
    </ligand>
</feature>
<sequence>MKAVHFGAGNIGRGFVGLLLHEAGYEVVFADVNAELIDALAAADSYEVHAVGASSTTTRVDGFRAVNSATDPERVVSEIASADVLTTAVGPTILRFIAPHLLAGLRARPAELPPLQVMACENAINATDVLHDETAALCTPAEWTKLAGRAVFANTAVDRIVPGQDPDAGLDVTVETFFEWAIERTPFGDDVPAIPGAHFVDDLAPYIERKLFTVNTGHASIAYFGFIAGYERIAEALADPVVEAAVAGVLEETSALLVAKHEFAEEAQTRYRETILERFRNEALPDTVERVGRQPLRKLGRHERFVGPAAELSERGMAPRALLDAMAAALRFDVPADEQSVELQRMLRERDAEAIVADVTGLAPTHALFAPIVERVRERQQA</sequence>
<accession>A0A9W6CXT3</accession>
<feature type="domain" description="Mannitol dehydrogenase C-terminal" evidence="9">
    <location>
        <begin position="202"/>
        <end position="344"/>
    </location>
</feature>
<dbReference type="EC" id="1.1.1.17" evidence="2 7"/>
<dbReference type="PANTHER" id="PTHR30524">
    <property type="entry name" value="MANNITOL-1-PHOSPHATE 5-DEHYDROGENASE"/>
    <property type="match status" value="1"/>
</dbReference>
<proteinExistence type="inferred from homology"/>
<dbReference type="PRINTS" id="PR00084">
    <property type="entry name" value="MTLDHDRGNASE"/>
</dbReference>
<dbReference type="InterPro" id="IPR008927">
    <property type="entry name" value="6-PGluconate_DH-like_C_sf"/>
</dbReference>
<dbReference type="AlphaFoldDB" id="A0A9W6CXT3"/>
<evidence type="ECO:0000313" key="11">
    <source>
        <dbReference type="Proteomes" id="UP001144396"/>
    </source>
</evidence>
<dbReference type="Pfam" id="PF08125">
    <property type="entry name" value="Mannitol_dh_C"/>
    <property type="match status" value="1"/>
</dbReference>
<evidence type="ECO:0000313" key="10">
    <source>
        <dbReference type="EMBL" id="GLI27981.1"/>
    </source>
</evidence>
<dbReference type="RefSeq" id="WP_281884951.1">
    <property type="nucleotide sequence ID" value="NZ_BSDP01000001.1"/>
</dbReference>
<dbReference type="Pfam" id="PF01232">
    <property type="entry name" value="Mannitol_dh"/>
    <property type="match status" value="1"/>
</dbReference>
<dbReference type="GO" id="GO:0005829">
    <property type="term" value="C:cytosol"/>
    <property type="evidence" value="ECO:0007669"/>
    <property type="project" value="TreeGrafter"/>
</dbReference>
<dbReference type="PANTHER" id="PTHR30524:SF0">
    <property type="entry name" value="ALTRONATE OXIDOREDUCTASE-RELATED"/>
    <property type="match status" value="1"/>
</dbReference>
<dbReference type="SUPFAM" id="SSF48179">
    <property type="entry name" value="6-phosphogluconate dehydrogenase C-terminal domain-like"/>
    <property type="match status" value="1"/>
</dbReference>
<name>A0A9W6CXT3_9MICO</name>
<dbReference type="InterPro" id="IPR036291">
    <property type="entry name" value="NAD(P)-bd_dom_sf"/>
</dbReference>
<dbReference type="Gene3D" id="3.40.50.720">
    <property type="entry name" value="NAD(P)-binding Rossmann-like Domain"/>
    <property type="match status" value="1"/>
</dbReference>
<organism evidence="10 11">
    <name type="scientific">Agromyces rhizosphaerae</name>
    <dbReference type="NCBI Taxonomy" id="88374"/>
    <lineage>
        <taxon>Bacteria</taxon>
        <taxon>Bacillati</taxon>
        <taxon>Actinomycetota</taxon>
        <taxon>Actinomycetes</taxon>
        <taxon>Micrococcales</taxon>
        <taxon>Microbacteriaceae</taxon>
        <taxon>Agromyces</taxon>
    </lineage>
</organism>
<keyword evidence="5 7" id="KW-0520">NAD</keyword>
<evidence type="ECO:0000256" key="2">
    <source>
        <dbReference type="ARBA" id="ARBA00012939"/>
    </source>
</evidence>
<keyword evidence="11" id="KW-1185">Reference proteome</keyword>
<dbReference type="EMBL" id="BSDP01000001">
    <property type="protein sequence ID" value="GLI27981.1"/>
    <property type="molecule type" value="Genomic_DNA"/>
</dbReference>
<evidence type="ECO:0000256" key="1">
    <source>
        <dbReference type="ARBA" id="ARBA00006541"/>
    </source>
</evidence>
<dbReference type="InterPro" id="IPR013118">
    <property type="entry name" value="Mannitol_DH_C"/>
</dbReference>
<dbReference type="NCBIfam" id="NF002652">
    <property type="entry name" value="PRK02318.2-5"/>
    <property type="match status" value="1"/>
</dbReference>
<evidence type="ECO:0000259" key="8">
    <source>
        <dbReference type="Pfam" id="PF01232"/>
    </source>
</evidence>
<gene>
    <name evidence="7 10" type="primary">mtlD</name>
    <name evidence="10" type="ORF">ARHIZOSPH14_22230</name>
</gene>
<dbReference type="Gene3D" id="1.10.1040.10">
    <property type="entry name" value="N-(1-d-carboxylethyl)-l-norvaline Dehydrogenase, domain 2"/>
    <property type="match status" value="1"/>
</dbReference>
<dbReference type="InterPro" id="IPR013328">
    <property type="entry name" value="6PGD_dom2"/>
</dbReference>
<evidence type="ECO:0000256" key="5">
    <source>
        <dbReference type="ARBA" id="ARBA00023027"/>
    </source>
</evidence>